<keyword evidence="4" id="KW-0720">Serine protease</keyword>
<evidence type="ECO:0000256" key="1">
    <source>
        <dbReference type="ARBA" id="ARBA00006534"/>
    </source>
</evidence>
<proteinExistence type="inferred from homology"/>
<gene>
    <name evidence="5" type="ORF">HJ588_03835</name>
</gene>
<keyword evidence="2" id="KW-0645">Protease</keyword>
<dbReference type="EMBL" id="JABENB010000001">
    <property type="protein sequence ID" value="NNG38406.1"/>
    <property type="molecule type" value="Genomic_DNA"/>
</dbReference>
<dbReference type="GO" id="GO:0016740">
    <property type="term" value="F:transferase activity"/>
    <property type="evidence" value="ECO:0007669"/>
    <property type="project" value="UniProtKB-KW"/>
</dbReference>
<protein>
    <submittedName>
        <fullName evidence="5">Type 1 glutamine amidotransferase-like domain-containing protein</fullName>
    </submittedName>
</protein>
<dbReference type="InterPro" id="IPR005320">
    <property type="entry name" value="Peptidase_S51"/>
</dbReference>
<keyword evidence="6" id="KW-1185">Reference proteome</keyword>
<evidence type="ECO:0000256" key="3">
    <source>
        <dbReference type="ARBA" id="ARBA00022801"/>
    </source>
</evidence>
<dbReference type="Pfam" id="PF03575">
    <property type="entry name" value="Peptidase_S51"/>
    <property type="match status" value="1"/>
</dbReference>
<dbReference type="AlphaFoldDB" id="A0A849AFP8"/>
<accession>A0A849AFP8</accession>
<keyword evidence="5" id="KW-0315">Glutamine amidotransferase</keyword>
<evidence type="ECO:0000256" key="4">
    <source>
        <dbReference type="ARBA" id="ARBA00022825"/>
    </source>
</evidence>
<keyword evidence="3" id="KW-0378">Hydrolase</keyword>
<organism evidence="5 6">
    <name type="scientific">Flexivirga aerilata</name>
    <dbReference type="NCBI Taxonomy" id="1656889"/>
    <lineage>
        <taxon>Bacteria</taxon>
        <taxon>Bacillati</taxon>
        <taxon>Actinomycetota</taxon>
        <taxon>Actinomycetes</taxon>
        <taxon>Micrococcales</taxon>
        <taxon>Dermacoccaceae</taxon>
        <taxon>Flexivirga</taxon>
    </lineage>
</organism>
<evidence type="ECO:0000313" key="5">
    <source>
        <dbReference type="EMBL" id="NNG38406.1"/>
    </source>
</evidence>
<evidence type="ECO:0000256" key="2">
    <source>
        <dbReference type="ARBA" id="ARBA00022670"/>
    </source>
</evidence>
<dbReference type="Proteomes" id="UP000557772">
    <property type="component" value="Unassembled WGS sequence"/>
</dbReference>
<dbReference type="GO" id="GO:0006508">
    <property type="term" value="P:proteolysis"/>
    <property type="evidence" value="ECO:0007669"/>
    <property type="project" value="UniProtKB-KW"/>
</dbReference>
<reference evidence="5 6" key="1">
    <citation type="submission" date="2020-05" db="EMBL/GenBank/DDBJ databases">
        <title>Flexivirga sp. ID2601S isolated from air conditioner.</title>
        <authorList>
            <person name="Kim D.H."/>
        </authorList>
    </citation>
    <scope>NUCLEOTIDE SEQUENCE [LARGE SCALE GENOMIC DNA]</scope>
    <source>
        <strain evidence="5 6">ID2601S</strain>
    </source>
</reference>
<dbReference type="SUPFAM" id="SSF52317">
    <property type="entry name" value="Class I glutamine amidotransferase-like"/>
    <property type="match status" value="1"/>
</dbReference>
<dbReference type="GO" id="GO:0008236">
    <property type="term" value="F:serine-type peptidase activity"/>
    <property type="evidence" value="ECO:0007669"/>
    <property type="project" value="UniProtKB-KW"/>
</dbReference>
<comment type="caution">
    <text evidence="5">The sequence shown here is derived from an EMBL/GenBank/DDBJ whole genome shotgun (WGS) entry which is preliminary data.</text>
</comment>
<keyword evidence="5" id="KW-0808">Transferase</keyword>
<name>A0A849AFP8_9MICO</name>
<dbReference type="RefSeq" id="WP_171152092.1">
    <property type="nucleotide sequence ID" value="NZ_JABENB010000001.1"/>
</dbReference>
<comment type="similarity">
    <text evidence="1">Belongs to the peptidase S51 family.</text>
</comment>
<sequence length="325" mass="35479">MNSTVNADSPSMVLLGPQRRPGLDKVVAALGLDGPFATITAGWQERESADDELTQHLGGAAVNLRLWERRQDVLDRDPEFAAAWRHRRAVIDEMQELYLLGVGHTVAALDDIRAQGEASDRVRDLAIRDAEEVLRSLDRRHLERVREVHADFYAAVRPHERDLIAGHRAEVAQILGQAQAVVIAGGHVAELLDSQHLFNVVPAGLDRLPIIAWSAGAMALTERVVLFNDNASRGPRSPEIYDDGLGLLRETVVFPSAHQRLHMHDLPRMATMTRRFAPAWCVPLDPGTRVTVDAGGRLEAGTTVIGPAGSVATLGRGDDEGDRDG</sequence>
<dbReference type="Gene3D" id="3.40.50.880">
    <property type="match status" value="1"/>
</dbReference>
<dbReference type="InterPro" id="IPR029062">
    <property type="entry name" value="Class_I_gatase-like"/>
</dbReference>
<evidence type="ECO:0000313" key="6">
    <source>
        <dbReference type="Proteomes" id="UP000557772"/>
    </source>
</evidence>